<evidence type="ECO:0000313" key="9">
    <source>
        <dbReference type="Proteomes" id="UP000026915"/>
    </source>
</evidence>
<accession>A0A061EP61</accession>
<dbReference type="eggNOG" id="KOG1187">
    <property type="taxonomic scope" value="Eukaryota"/>
</dbReference>
<comment type="subcellular location">
    <subcellularLocation>
        <location evidence="1">Membrane</location>
        <topology evidence="1">Single-pass membrane protein</topology>
    </subcellularLocation>
</comment>
<dbReference type="GO" id="GO:0030247">
    <property type="term" value="F:polysaccharide binding"/>
    <property type="evidence" value="ECO:0007669"/>
    <property type="project" value="InterPro"/>
</dbReference>
<keyword evidence="5" id="KW-0472">Membrane</keyword>
<dbReference type="InterPro" id="IPR025287">
    <property type="entry name" value="WAK_GUB"/>
</dbReference>
<evidence type="ECO:0000313" key="8">
    <source>
        <dbReference type="EMBL" id="EOY04124.1"/>
    </source>
</evidence>
<dbReference type="GO" id="GO:0016020">
    <property type="term" value="C:membrane"/>
    <property type="evidence" value="ECO:0007669"/>
    <property type="project" value="UniProtKB-SubCell"/>
</dbReference>
<dbReference type="EMBL" id="CM001882">
    <property type="protein sequence ID" value="EOY04124.1"/>
    <property type="molecule type" value="Genomic_DNA"/>
</dbReference>
<name>A0A061EP61_THECC</name>
<organism evidence="8 9">
    <name type="scientific">Theobroma cacao</name>
    <name type="common">Cacao</name>
    <name type="synonym">Cocoa</name>
    <dbReference type="NCBI Taxonomy" id="3641"/>
    <lineage>
        <taxon>Eukaryota</taxon>
        <taxon>Viridiplantae</taxon>
        <taxon>Streptophyta</taxon>
        <taxon>Embryophyta</taxon>
        <taxon>Tracheophyta</taxon>
        <taxon>Spermatophyta</taxon>
        <taxon>Magnoliopsida</taxon>
        <taxon>eudicotyledons</taxon>
        <taxon>Gunneridae</taxon>
        <taxon>Pentapetalae</taxon>
        <taxon>rosids</taxon>
        <taxon>malvids</taxon>
        <taxon>Malvales</taxon>
        <taxon>Malvaceae</taxon>
        <taxon>Byttnerioideae</taxon>
        <taxon>Theobroma</taxon>
    </lineage>
</organism>
<feature type="signal peptide" evidence="6">
    <location>
        <begin position="1"/>
        <end position="26"/>
    </location>
</feature>
<reference evidence="8 9" key="1">
    <citation type="journal article" date="2013" name="Genome Biol.">
        <title>The genome sequence of the most widely cultivated cacao type and its use to identify candidate genes regulating pod color.</title>
        <authorList>
            <person name="Motamayor J.C."/>
            <person name="Mockaitis K."/>
            <person name="Schmutz J."/>
            <person name="Haiminen N."/>
            <person name="Iii D.L."/>
            <person name="Cornejo O."/>
            <person name="Findley S.D."/>
            <person name="Zheng P."/>
            <person name="Utro F."/>
            <person name="Royaert S."/>
            <person name="Saski C."/>
            <person name="Jenkins J."/>
            <person name="Podicheti R."/>
            <person name="Zhao M."/>
            <person name="Scheffler B.E."/>
            <person name="Stack J.C."/>
            <person name="Feltus F.A."/>
            <person name="Mustiga G.M."/>
            <person name="Amores F."/>
            <person name="Phillips W."/>
            <person name="Marelli J.P."/>
            <person name="May G.D."/>
            <person name="Shapiro H."/>
            <person name="Ma J."/>
            <person name="Bustamante C.D."/>
            <person name="Schnell R.J."/>
            <person name="Main D."/>
            <person name="Gilbert D."/>
            <person name="Parida L."/>
            <person name="Kuhn D.N."/>
        </authorList>
    </citation>
    <scope>NUCLEOTIDE SEQUENCE [LARGE SCALE GENOMIC DNA]</scope>
    <source>
        <strain evidence="9">cv. Matina 1-6</strain>
    </source>
</reference>
<dbReference type="AlphaFoldDB" id="A0A061EP61"/>
<feature type="domain" description="Wall-associated receptor kinase galacturonan-binding" evidence="7">
    <location>
        <begin position="30"/>
        <end position="94"/>
    </location>
</feature>
<proteinExistence type="predicted"/>
<dbReference type="Proteomes" id="UP000026915">
    <property type="component" value="Chromosome 4"/>
</dbReference>
<dbReference type="InParanoid" id="A0A061EP61"/>
<evidence type="ECO:0000256" key="4">
    <source>
        <dbReference type="ARBA" id="ARBA00022989"/>
    </source>
</evidence>
<gene>
    <name evidence="8" type="ORF">TCM_019378</name>
</gene>
<dbReference type="Gramene" id="EOY04124">
    <property type="protein sequence ID" value="EOY04124"/>
    <property type="gene ID" value="TCM_019378"/>
</dbReference>
<keyword evidence="2" id="KW-0812">Transmembrane</keyword>
<evidence type="ECO:0000256" key="1">
    <source>
        <dbReference type="ARBA" id="ARBA00004167"/>
    </source>
</evidence>
<dbReference type="HOGENOM" id="CLU_000288_38_5_1"/>
<keyword evidence="3 6" id="KW-0732">Signal</keyword>
<evidence type="ECO:0000256" key="2">
    <source>
        <dbReference type="ARBA" id="ARBA00022692"/>
    </source>
</evidence>
<dbReference type="PANTHER" id="PTHR33138:SF11">
    <property type="entry name" value="KINASE-LIKE PROTEIN"/>
    <property type="match status" value="1"/>
</dbReference>
<evidence type="ECO:0000256" key="3">
    <source>
        <dbReference type="ARBA" id="ARBA00022729"/>
    </source>
</evidence>
<evidence type="ECO:0000256" key="6">
    <source>
        <dbReference type="SAM" id="SignalP"/>
    </source>
</evidence>
<feature type="chain" id="PRO_5001601774" description="Wall-associated receptor kinase galacturonan-binding domain-containing protein" evidence="6">
    <location>
        <begin position="27"/>
        <end position="180"/>
    </location>
</feature>
<evidence type="ECO:0000256" key="5">
    <source>
        <dbReference type="ARBA" id="ARBA00023136"/>
    </source>
</evidence>
<protein>
    <recommendedName>
        <fullName evidence="7">Wall-associated receptor kinase galacturonan-binding domain-containing protein</fullName>
    </recommendedName>
</protein>
<dbReference type="PANTHER" id="PTHR33138">
    <property type="entry name" value="OS01G0690200 PROTEIN"/>
    <property type="match status" value="1"/>
</dbReference>
<evidence type="ECO:0000259" key="7">
    <source>
        <dbReference type="Pfam" id="PF13947"/>
    </source>
</evidence>
<keyword evidence="4" id="KW-1133">Transmembrane helix</keyword>
<sequence length="180" mass="20131">MHCHRFLPSLFSLPFFLVARIPQSLGNPACSEACFKCGGIFIGYPFFGDSRLGVYGLLGLQLECKEQIATIDILNVRYQVLHICEDNQTLQIARKNFMNDFCHPQFGNSTLDSTIFNIALGYCNVTLFYDYTSVIPLYIKSYNCNTNKGSHENVSIVTSVLGPEVCACNITIPIHQTSLQ</sequence>
<keyword evidence="9" id="KW-1185">Reference proteome</keyword>
<dbReference type="Pfam" id="PF13947">
    <property type="entry name" value="GUB_WAK_bind"/>
    <property type="match status" value="1"/>
</dbReference>